<evidence type="ECO:0008006" key="4">
    <source>
        <dbReference type="Google" id="ProtNLM"/>
    </source>
</evidence>
<keyword evidence="1" id="KW-0472">Membrane</keyword>
<proteinExistence type="predicted"/>
<accession>A0A261G955</accession>
<name>A0A261G955_9BIFI</name>
<dbReference type="GeneID" id="98295289"/>
<dbReference type="GO" id="GO:0005975">
    <property type="term" value="P:carbohydrate metabolic process"/>
    <property type="evidence" value="ECO:0007669"/>
    <property type="project" value="UniProtKB-ARBA"/>
</dbReference>
<evidence type="ECO:0000313" key="2">
    <source>
        <dbReference type="EMBL" id="OZG67969.1"/>
    </source>
</evidence>
<dbReference type="AlphaFoldDB" id="A0A261G955"/>
<organism evidence="2 3">
    <name type="scientific">Bifidobacterium aquikefiri</name>
    <dbReference type="NCBI Taxonomy" id="1653207"/>
    <lineage>
        <taxon>Bacteria</taxon>
        <taxon>Bacillati</taxon>
        <taxon>Actinomycetota</taxon>
        <taxon>Actinomycetes</taxon>
        <taxon>Bifidobacteriales</taxon>
        <taxon>Bifidobacteriaceae</taxon>
        <taxon>Bifidobacterium</taxon>
    </lineage>
</organism>
<gene>
    <name evidence="2" type="ORF">BAQU_0614</name>
</gene>
<comment type="caution">
    <text evidence="2">The sequence shown here is derived from an EMBL/GenBank/DDBJ whole genome shotgun (WGS) entry which is preliminary data.</text>
</comment>
<keyword evidence="1" id="KW-0812">Transmembrane</keyword>
<reference evidence="2 3" key="1">
    <citation type="journal article" date="2017" name="BMC Genomics">
        <title>Comparative genomic and phylogenomic analyses of the Bifidobacteriaceae family.</title>
        <authorList>
            <person name="Lugli G.A."/>
            <person name="Milani C."/>
            <person name="Turroni F."/>
            <person name="Duranti S."/>
            <person name="Mancabelli L."/>
            <person name="Mangifesta M."/>
            <person name="Ferrario C."/>
            <person name="Modesto M."/>
            <person name="Mattarelli P."/>
            <person name="Jiri K."/>
            <person name="van Sinderen D."/>
            <person name="Ventura M."/>
        </authorList>
    </citation>
    <scope>NUCLEOTIDE SEQUENCE [LARGE SCALE GENOMIC DNA]</scope>
    <source>
        <strain evidence="2 3">LMG 28769</strain>
    </source>
</reference>
<protein>
    <recommendedName>
        <fullName evidence="4">Prealbumin-like fold domain-containing protein</fullName>
    </recommendedName>
</protein>
<dbReference type="Gene3D" id="2.60.40.10">
    <property type="entry name" value="Immunoglobulins"/>
    <property type="match status" value="1"/>
</dbReference>
<keyword evidence="1" id="KW-1133">Transmembrane helix</keyword>
<evidence type="ECO:0000313" key="3">
    <source>
        <dbReference type="Proteomes" id="UP000216451"/>
    </source>
</evidence>
<dbReference type="RefSeq" id="WP_211277094.1">
    <property type="nucleotide sequence ID" value="NZ_JBDNVV010000010.1"/>
</dbReference>
<dbReference type="InterPro" id="IPR013783">
    <property type="entry name" value="Ig-like_fold"/>
</dbReference>
<feature type="transmembrane region" description="Helical" evidence="1">
    <location>
        <begin position="1022"/>
        <end position="1043"/>
    </location>
</feature>
<keyword evidence="3" id="KW-1185">Reference proteome</keyword>
<sequence>MTVVDGVLMLVSRLFGSVAGRLARRCSGRSTAALLPSARRGGGVAVSALLLSVVVLLSGLLAVSPAERATADEPAGYGPDGYFSTLSAGATPVIDADAATPGVAKDGWANTRRIVFGKSGVLSQHSPLTGTASVSGGYKTLAKGPVESVANANSFSDREGDSNIVKSATTSVAADEALLWADNVVTVGFAFSTVTAYTCPGGYTCNSFDSTGYKSQLALVSDVAGATNYSSFEQGLLRVALVEGVCTAQATQGCNSGSYTQQTNSVNDYMVFPLSVGDLNQYAGATNGWLDNVPDSNLACPSNTCANGVSGSWLRTARWNIAGPVFNVQSKGIPFTWDSYESDQGLRPAFRLGLDGLLLSAHSGDQSQVLNAPNSAQPDSLRLTFVDEGKRVSLSKKPYLAESGGVWRVTDLEGVADLEAPSGLGWKIVDPEDDSGVVVASGRTNYDAAAGSDGNMVVPCATLVSGREYDFYAWGQQDGSDSVGWSNRATEPVRGVVTKNAAGTCALKIASPPSYGIEVSGVSSGGLMAYRIGDYDETVFDQTGALQSVRLATPADPVKASVLAAAVAAGGSGVDVDNPVGWVAARWLGYPSDPLSGDTSSASSPYAGSLQLFAQGLAANTGGLSVAGSLPAGTFSSGGTFVLSVSGPGLYLIVDSSGASLPIIVGSKAFNEGVGEDGLMVDFPDAGVHGKPQLGRAVLKTSVVGVSKRVVNNGLQGFDMGASVEYEVALTVPDLVGFSGVTYDAYEFEIDDVATNGLTLPAAGSVRVLMDVDPDSGVASPDVDVTGRLSSSSIVVADKSLTVSGLKALFATDSGGHVANRATVPAGSLVRVRYEATVNVDALVSMPGGGGVHSNLNEATLTRSMAAGGTEGLTVSADVYTFGVDVVKVAMDDATSPLADAGFVVKRHGVALSFVDLGGGVYRKAVPSDVLVTTTLVTGGDGRLALRGVAAGGLVFEEMAAPSGYFKVPGFTVETVPVWNVDASGIELVSYRTAGTPLVYVSQDGHTVVVADPPVGLASLPYTGGVGIALLLLFAGAVAMLAIRPYYLAHCAEATANII</sequence>
<evidence type="ECO:0000256" key="1">
    <source>
        <dbReference type="SAM" id="Phobius"/>
    </source>
</evidence>
<dbReference type="EMBL" id="MWXA01000003">
    <property type="protein sequence ID" value="OZG67969.1"/>
    <property type="molecule type" value="Genomic_DNA"/>
</dbReference>
<dbReference type="Gene3D" id="2.60.40.740">
    <property type="match status" value="1"/>
</dbReference>
<dbReference type="Proteomes" id="UP000216451">
    <property type="component" value="Unassembled WGS sequence"/>
</dbReference>